<dbReference type="AlphaFoldDB" id="A0A9D4VCC8"/>
<reference evidence="1" key="1">
    <citation type="submission" date="2021-01" db="EMBL/GenBank/DDBJ databases">
        <title>Adiantum capillus-veneris genome.</title>
        <authorList>
            <person name="Fang Y."/>
            <person name="Liao Q."/>
        </authorList>
    </citation>
    <scope>NUCLEOTIDE SEQUENCE</scope>
    <source>
        <strain evidence="1">H3</strain>
        <tissue evidence="1">Leaf</tissue>
    </source>
</reference>
<protein>
    <submittedName>
        <fullName evidence="1">Uncharacterized protein</fullName>
    </submittedName>
</protein>
<name>A0A9D4VCC8_ADICA</name>
<proteinExistence type="predicted"/>
<dbReference type="EMBL" id="JABFUD020000001">
    <property type="protein sequence ID" value="KAI5083910.1"/>
    <property type="molecule type" value="Genomic_DNA"/>
</dbReference>
<evidence type="ECO:0000313" key="2">
    <source>
        <dbReference type="Proteomes" id="UP000886520"/>
    </source>
</evidence>
<comment type="caution">
    <text evidence="1">The sequence shown here is derived from an EMBL/GenBank/DDBJ whole genome shotgun (WGS) entry which is preliminary data.</text>
</comment>
<organism evidence="1 2">
    <name type="scientific">Adiantum capillus-veneris</name>
    <name type="common">Maidenhair fern</name>
    <dbReference type="NCBI Taxonomy" id="13818"/>
    <lineage>
        <taxon>Eukaryota</taxon>
        <taxon>Viridiplantae</taxon>
        <taxon>Streptophyta</taxon>
        <taxon>Embryophyta</taxon>
        <taxon>Tracheophyta</taxon>
        <taxon>Polypodiopsida</taxon>
        <taxon>Polypodiidae</taxon>
        <taxon>Polypodiales</taxon>
        <taxon>Pteridineae</taxon>
        <taxon>Pteridaceae</taxon>
        <taxon>Vittarioideae</taxon>
        <taxon>Adiantum</taxon>
    </lineage>
</organism>
<sequence length="79" mass="9003">MSYRFFHKQATRPNNNLNQRPFVHPRENAVLPAGDVDLLHLSPNAQLTWISSCKLGFPPSKMFLSSAYCKQALNELCEI</sequence>
<accession>A0A9D4VCC8</accession>
<dbReference type="Proteomes" id="UP000886520">
    <property type="component" value="Chromosome 1"/>
</dbReference>
<evidence type="ECO:0000313" key="1">
    <source>
        <dbReference type="EMBL" id="KAI5083910.1"/>
    </source>
</evidence>
<gene>
    <name evidence="1" type="ORF">GOP47_0000079</name>
</gene>
<keyword evidence="2" id="KW-1185">Reference proteome</keyword>